<reference evidence="4 5" key="1">
    <citation type="submission" date="2020-06" db="EMBL/GenBank/DDBJ databases">
        <authorList>
            <person name="Li R."/>
            <person name="Bekaert M."/>
        </authorList>
    </citation>
    <scope>NUCLEOTIDE SEQUENCE [LARGE SCALE GENOMIC DNA]</scope>
    <source>
        <strain evidence="5">wild</strain>
    </source>
</reference>
<accession>A0A6J8D0F4</accession>
<keyword evidence="5" id="KW-1185">Reference proteome</keyword>
<dbReference type="GO" id="GO:0061630">
    <property type="term" value="F:ubiquitin protein ligase activity"/>
    <property type="evidence" value="ECO:0007669"/>
    <property type="project" value="TreeGrafter"/>
</dbReference>
<dbReference type="Proteomes" id="UP000507470">
    <property type="component" value="Unassembled WGS sequence"/>
</dbReference>
<dbReference type="AlphaFoldDB" id="A0A6J8D0F4"/>
<dbReference type="OrthoDB" id="6105938at2759"/>
<dbReference type="GO" id="GO:0045087">
    <property type="term" value="P:innate immune response"/>
    <property type="evidence" value="ECO:0007669"/>
    <property type="project" value="TreeGrafter"/>
</dbReference>
<dbReference type="PANTHER" id="PTHR25462:SF299">
    <property type="entry name" value="E3 UBIQUITIN-PROTEIN LIGASE TRIM56"/>
    <property type="match status" value="1"/>
</dbReference>
<evidence type="ECO:0000256" key="2">
    <source>
        <dbReference type="SAM" id="Coils"/>
    </source>
</evidence>
<gene>
    <name evidence="4" type="ORF">MCOR_35411</name>
</gene>
<dbReference type="GO" id="GO:0060340">
    <property type="term" value="P:positive regulation of type I interferon-mediated signaling pathway"/>
    <property type="evidence" value="ECO:0007669"/>
    <property type="project" value="TreeGrafter"/>
</dbReference>
<dbReference type="CDD" id="cd19757">
    <property type="entry name" value="Bbox1"/>
    <property type="match status" value="1"/>
</dbReference>
<keyword evidence="1" id="KW-0479">Metal-binding</keyword>
<dbReference type="PANTHER" id="PTHR25462">
    <property type="entry name" value="BONUS, ISOFORM C-RELATED"/>
    <property type="match status" value="1"/>
</dbReference>
<feature type="domain" description="B box-type" evidence="3">
    <location>
        <begin position="87"/>
        <end position="130"/>
    </location>
</feature>
<keyword evidence="1" id="KW-0863">Zinc-finger</keyword>
<name>A0A6J8D0F4_MYTCO</name>
<dbReference type="GO" id="GO:0005654">
    <property type="term" value="C:nucleoplasm"/>
    <property type="evidence" value="ECO:0007669"/>
    <property type="project" value="TreeGrafter"/>
</dbReference>
<evidence type="ECO:0000313" key="4">
    <source>
        <dbReference type="EMBL" id="CAC5401316.1"/>
    </source>
</evidence>
<keyword evidence="1" id="KW-0862">Zinc</keyword>
<organism evidence="4 5">
    <name type="scientific">Mytilus coruscus</name>
    <name type="common">Sea mussel</name>
    <dbReference type="NCBI Taxonomy" id="42192"/>
    <lineage>
        <taxon>Eukaryota</taxon>
        <taxon>Metazoa</taxon>
        <taxon>Spiralia</taxon>
        <taxon>Lophotrochozoa</taxon>
        <taxon>Mollusca</taxon>
        <taxon>Bivalvia</taxon>
        <taxon>Autobranchia</taxon>
        <taxon>Pteriomorphia</taxon>
        <taxon>Mytilida</taxon>
        <taxon>Mytiloidea</taxon>
        <taxon>Mytilidae</taxon>
        <taxon>Mytilinae</taxon>
        <taxon>Mytilus</taxon>
    </lineage>
</organism>
<proteinExistence type="predicted"/>
<evidence type="ECO:0000259" key="3">
    <source>
        <dbReference type="PROSITE" id="PS50119"/>
    </source>
</evidence>
<dbReference type="GO" id="GO:0008270">
    <property type="term" value="F:zinc ion binding"/>
    <property type="evidence" value="ECO:0007669"/>
    <property type="project" value="UniProtKB-KW"/>
</dbReference>
<evidence type="ECO:0000256" key="1">
    <source>
        <dbReference type="PROSITE-ProRule" id="PRU00024"/>
    </source>
</evidence>
<dbReference type="EMBL" id="CACVKT020006394">
    <property type="protein sequence ID" value="CAC5401316.1"/>
    <property type="molecule type" value="Genomic_DNA"/>
</dbReference>
<evidence type="ECO:0000313" key="5">
    <source>
        <dbReference type="Proteomes" id="UP000507470"/>
    </source>
</evidence>
<protein>
    <recommendedName>
        <fullName evidence="3">B box-type domain-containing protein</fullName>
    </recommendedName>
</protein>
<keyword evidence="2" id="KW-0175">Coiled coil</keyword>
<sequence>MLVFTFSTDSTTFETLLVLTAPSTDSKTFETLLVLTAPSTDSTTFETLLVLTAPSTDSTTFETLLVLTAPSTDMASSMATCTSVCAVCDLQHQTSPSTHWCMECDEGLCSDCREYHNVLEANRNHKTIPISDYQLLPTVVIDISQNCADHNETYQLYCIKHDNPICNRCIEDHGKCGEILSLEEAVKDIKTSESFVDLEQSIDDLIDNIIQIREEKESNIEGIKDQKKKKSAEICDVKTKVIQHVEKLGQVFIEKT</sequence>
<dbReference type="InterPro" id="IPR000315">
    <property type="entry name" value="Znf_B-box"/>
</dbReference>
<dbReference type="PROSITE" id="PS50119">
    <property type="entry name" value="ZF_BBOX"/>
    <property type="match status" value="1"/>
</dbReference>
<dbReference type="InterPro" id="IPR047153">
    <property type="entry name" value="TRIM45/56/19-like"/>
</dbReference>
<dbReference type="Gene3D" id="3.30.160.60">
    <property type="entry name" value="Classic Zinc Finger"/>
    <property type="match status" value="1"/>
</dbReference>
<feature type="coiled-coil region" evidence="2">
    <location>
        <begin position="195"/>
        <end position="233"/>
    </location>
</feature>
<dbReference type="SUPFAM" id="SSF57845">
    <property type="entry name" value="B-box zinc-binding domain"/>
    <property type="match status" value="1"/>
</dbReference>